<dbReference type="AlphaFoldDB" id="A0A0A9FKQ0"/>
<reference evidence="1" key="2">
    <citation type="journal article" date="2015" name="Data Brief">
        <title>Shoot transcriptome of the giant reed, Arundo donax.</title>
        <authorList>
            <person name="Barrero R.A."/>
            <person name="Guerrero F.D."/>
            <person name="Moolhuijzen P."/>
            <person name="Goolsby J.A."/>
            <person name="Tidwell J."/>
            <person name="Bellgard S.E."/>
            <person name="Bellgard M.I."/>
        </authorList>
    </citation>
    <scope>NUCLEOTIDE SEQUENCE</scope>
    <source>
        <tissue evidence="1">Shoot tissue taken approximately 20 cm above the soil surface</tissue>
    </source>
</reference>
<sequence length="27" mass="3083">MIQLMMPMKLTINLSADLIVTCRTEIC</sequence>
<evidence type="ECO:0000313" key="1">
    <source>
        <dbReference type="EMBL" id="JAE10686.1"/>
    </source>
</evidence>
<reference evidence="1" key="1">
    <citation type="submission" date="2014-09" db="EMBL/GenBank/DDBJ databases">
        <authorList>
            <person name="Magalhaes I.L.F."/>
            <person name="Oliveira U."/>
            <person name="Santos F.R."/>
            <person name="Vidigal T.H.D.A."/>
            <person name="Brescovit A.D."/>
            <person name="Santos A.J."/>
        </authorList>
    </citation>
    <scope>NUCLEOTIDE SEQUENCE</scope>
    <source>
        <tissue evidence="1">Shoot tissue taken approximately 20 cm above the soil surface</tissue>
    </source>
</reference>
<protein>
    <submittedName>
        <fullName evidence="1">Uncharacterized protein</fullName>
    </submittedName>
</protein>
<dbReference type="EMBL" id="GBRH01187210">
    <property type="protein sequence ID" value="JAE10686.1"/>
    <property type="molecule type" value="Transcribed_RNA"/>
</dbReference>
<accession>A0A0A9FKQ0</accession>
<name>A0A0A9FKQ0_ARUDO</name>
<proteinExistence type="predicted"/>
<organism evidence="1">
    <name type="scientific">Arundo donax</name>
    <name type="common">Giant reed</name>
    <name type="synonym">Donax arundinaceus</name>
    <dbReference type="NCBI Taxonomy" id="35708"/>
    <lineage>
        <taxon>Eukaryota</taxon>
        <taxon>Viridiplantae</taxon>
        <taxon>Streptophyta</taxon>
        <taxon>Embryophyta</taxon>
        <taxon>Tracheophyta</taxon>
        <taxon>Spermatophyta</taxon>
        <taxon>Magnoliopsida</taxon>
        <taxon>Liliopsida</taxon>
        <taxon>Poales</taxon>
        <taxon>Poaceae</taxon>
        <taxon>PACMAD clade</taxon>
        <taxon>Arundinoideae</taxon>
        <taxon>Arundineae</taxon>
        <taxon>Arundo</taxon>
    </lineage>
</organism>